<keyword evidence="5 12" id="KW-1003">Cell membrane</keyword>
<keyword evidence="9 13" id="KW-1133">Transmembrane helix</keyword>
<evidence type="ECO:0000256" key="1">
    <source>
        <dbReference type="ARBA" id="ARBA00004429"/>
    </source>
</evidence>
<dbReference type="Proteomes" id="UP000182264">
    <property type="component" value="Chromosome"/>
</dbReference>
<evidence type="ECO:0000256" key="5">
    <source>
        <dbReference type="ARBA" id="ARBA00022475"/>
    </source>
</evidence>
<feature type="domain" description="ABC3 transporter permease C-terminal" evidence="14">
    <location>
        <begin position="177"/>
        <end position="297"/>
    </location>
</feature>
<feature type="transmembrane region" description="Helical" evidence="13">
    <location>
        <begin position="228"/>
        <end position="245"/>
    </location>
</feature>
<evidence type="ECO:0000256" key="7">
    <source>
        <dbReference type="ARBA" id="ARBA00022618"/>
    </source>
</evidence>
<keyword evidence="8 13" id="KW-0812">Transmembrane</keyword>
<evidence type="ECO:0000256" key="10">
    <source>
        <dbReference type="ARBA" id="ARBA00023136"/>
    </source>
</evidence>
<keyword evidence="10 12" id="KW-0472">Membrane</keyword>
<keyword evidence="17" id="KW-1185">Reference proteome</keyword>
<feature type="domain" description="FtsX extracellular" evidence="15">
    <location>
        <begin position="59"/>
        <end position="148"/>
    </location>
</feature>
<keyword evidence="6" id="KW-0997">Cell inner membrane</keyword>
<sequence length="298" mass="32865">MLQTIGYFIRRVGRNLRQTPVLCSAAIGTVAVALMIIAFFGIVVINVQQVARQWSREIQVVAYFDRVPDAGKLQGWKASLKNLEEVQQVHFVSREEAFKRFQKRLGDDADLLEGVERDFLPASLEIVLHEKRRNKAGVEAVVARLRQIGELQDISYEPEWLERFDAFVGLLRVGGFVFGGFLLFAALFIVSNTIKLTLYARREEIEIMTLVGGTPLFIKMPFLLEGALQGLAGGLLALIGAWALFSLMLREGLHGVLVVAGVDGILFLSATQQAILAAGGLALGLVGSLLSLRKFVRI</sequence>
<dbReference type="PANTHER" id="PTHR47755:SF1">
    <property type="entry name" value="CELL DIVISION PROTEIN FTSX"/>
    <property type="match status" value="1"/>
</dbReference>
<evidence type="ECO:0000256" key="12">
    <source>
        <dbReference type="PIRNR" id="PIRNR003097"/>
    </source>
</evidence>
<dbReference type="RefSeq" id="WP_072287625.1">
    <property type="nucleotide sequence ID" value="NZ_CP015455.1"/>
</dbReference>
<comment type="similarity">
    <text evidence="2 12">Belongs to the ABC-4 integral membrane protein family. FtsX subfamily.</text>
</comment>
<dbReference type="InterPro" id="IPR004513">
    <property type="entry name" value="FtsX"/>
</dbReference>
<dbReference type="STRING" id="29542.A6070_06775"/>
<dbReference type="KEGG" id="pace:A6070_06775"/>
<reference evidence="16 17" key="1">
    <citation type="journal article" date="2017" name="Genome Announc.">
        <title>Complete Genome Sequences of Two Acetylene-Fermenting Pelobacter acetylenicus Strains.</title>
        <authorList>
            <person name="Sutton J.M."/>
            <person name="Baesman S.M."/>
            <person name="Fierst J.L."/>
            <person name="Poret-Peterson A.T."/>
            <person name="Oremland R.S."/>
            <person name="Dunlap D.S."/>
            <person name="Akob D.M."/>
        </authorList>
    </citation>
    <scope>NUCLEOTIDE SEQUENCE [LARGE SCALE GENOMIC DNA]</scope>
    <source>
        <strain evidence="16 17">DSM 3247</strain>
    </source>
</reference>
<evidence type="ECO:0000256" key="2">
    <source>
        <dbReference type="ARBA" id="ARBA00007379"/>
    </source>
</evidence>
<evidence type="ECO:0000256" key="11">
    <source>
        <dbReference type="ARBA" id="ARBA00023306"/>
    </source>
</evidence>
<evidence type="ECO:0000256" key="8">
    <source>
        <dbReference type="ARBA" id="ARBA00022692"/>
    </source>
</evidence>
<dbReference type="PIRSF" id="PIRSF003097">
    <property type="entry name" value="FtsX"/>
    <property type="match status" value="1"/>
</dbReference>
<protein>
    <recommendedName>
        <fullName evidence="4 12">Cell division protein FtsX</fullName>
    </recommendedName>
</protein>
<dbReference type="GO" id="GO:0051301">
    <property type="term" value="P:cell division"/>
    <property type="evidence" value="ECO:0007669"/>
    <property type="project" value="UniProtKB-KW"/>
</dbReference>
<dbReference type="NCBIfam" id="TIGR00439">
    <property type="entry name" value="FtsX_Gneg"/>
    <property type="match status" value="1"/>
</dbReference>
<organism evidence="16 17">
    <name type="scientific">Syntrophotalea acetylenica</name>
    <name type="common">Pelobacter acetylenicus</name>
    <dbReference type="NCBI Taxonomy" id="29542"/>
    <lineage>
        <taxon>Bacteria</taxon>
        <taxon>Pseudomonadati</taxon>
        <taxon>Thermodesulfobacteriota</taxon>
        <taxon>Desulfuromonadia</taxon>
        <taxon>Desulfuromonadales</taxon>
        <taxon>Syntrophotaleaceae</taxon>
        <taxon>Syntrophotalea</taxon>
    </lineage>
</organism>
<evidence type="ECO:0000313" key="16">
    <source>
        <dbReference type="EMBL" id="APG25782.1"/>
    </source>
</evidence>
<evidence type="ECO:0000256" key="6">
    <source>
        <dbReference type="ARBA" id="ARBA00022519"/>
    </source>
</evidence>
<evidence type="ECO:0000259" key="14">
    <source>
        <dbReference type="Pfam" id="PF02687"/>
    </source>
</evidence>
<keyword evidence="11 12" id="KW-0131">Cell cycle</keyword>
<evidence type="ECO:0000256" key="3">
    <source>
        <dbReference type="ARBA" id="ARBA00011160"/>
    </source>
</evidence>
<dbReference type="GO" id="GO:0032153">
    <property type="term" value="C:cell division site"/>
    <property type="evidence" value="ECO:0007669"/>
    <property type="project" value="TreeGrafter"/>
</dbReference>
<name>A0A1L3GIM1_SYNAC</name>
<dbReference type="InterPro" id="IPR047590">
    <property type="entry name" value="FtsX_proteobact-type"/>
</dbReference>
<dbReference type="PANTHER" id="PTHR47755">
    <property type="entry name" value="CELL DIVISION PROTEIN FTSX"/>
    <property type="match status" value="1"/>
</dbReference>
<dbReference type="Pfam" id="PF02687">
    <property type="entry name" value="FtsX"/>
    <property type="match status" value="1"/>
</dbReference>
<dbReference type="AlphaFoldDB" id="A0A1L3GIM1"/>
<proteinExistence type="inferred from homology"/>
<dbReference type="GO" id="GO:0005886">
    <property type="term" value="C:plasma membrane"/>
    <property type="evidence" value="ECO:0007669"/>
    <property type="project" value="UniProtKB-SubCell"/>
</dbReference>
<dbReference type="InterPro" id="IPR003838">
    <property type="entry name" value="ABC3_permease_C"/>
</dbReference>
<dbReference type="Pfam" id="PF18075">
    <property type="entry name" value="FtsX_ECD"/>
    <property type="match status" value="1"/>
</dbReference>
<comment type="subcellular location">
    <subcellularLocation>
        <location evidence="1">Cell inner membrane</location>
        <topology evidence="1">Multi-pass membrane protein</topology>
    </subcellularLocation>
</comment>
<evidence type="ECO:0000256" key="13">
    <source>
        <dbReference type="SAM" id="Phobius"/>
    </source>
</evidence>
<dbReference type="EMBL" id="CP015518">
    <property type="protein sequence ID" value="APG25782.1"/>
    <property type="molecule type" value="Genomic_DNA"/>
</dbReference>
<feature type="transmembrane region" description="Helical" evidence="13">
    <location>
        <begin position="274"/>
        <end position="292"/>
    </location>
</feature>
<evidence type="ECO:0000256" key="4">
    <source>
        <dbReference type="ARBA" id="ARBA00021907"/>
    </source>
</evidence>
<feature type="transmembrane region" description="Helical" evidence="13">
    <location>
        <begin position="21"/>
        <end position="45"/>
    </location>
</feature>
<evidence type="ECO:0000313" key="17">
    <source>
        <dbReference type="Proteomes" id="UP000182264"/>
    </source>
</evidence>
<keyword evidence="7 12" id="KW-0132">Cell division</keyword>
<dbReference type="InterPro" id="IPR040690">
    <property type="entry name" value="FtsX_ECD"/>
</dbReference>
<dbReference type="Gene3D" id="3.30.70.3040">
    <property type="match status" value="1"/>
</dbReference>
<gene>
    <name evidence="16" type="ORF">A7E75_12760</name>
</gene>
<evidence type="ECO:0000259" key="15">
    <source>
        <dbReference type="Pfam" id="PF18075"/>
    </source>
</evidence>
<dbReference type="OrthoDB" id="9813411at2"/>
<evidence type="ECO:0000256" key="9">
    <source>
        <dbReference type="ARBA" id="ARBA00022989"/>
    </source>
</evidence>
<feature type="transmembrane region" description="Helical" evidence="13">
    <location>
        <begin position="170"/>
        <end position="193"/>
    </location>
</feature>
<accession>A0A1L3GIM1</accession>
<comment type="subunit">
    <text evidence="3">Forms a membrane-associated complex with FtsE.</text>
</comment>